<evidence type="ECO:0000313" key="2">
    <source>
        <dbReference type="Proteomes" id="UP000613580"/>
    </source>
</evidence>
<accession>A0A8H6TU97</accession>
<reference evidence="1" key="1">
    <citation type="submission" date="2020-05" db="EMBL/GenBank/DDBJ databases">
        <title>Mycena genomes resolve the evolution of fungal bioluminescence.</title>
        <authorList>
            <person name="Tsai I.J."/>
        </authorList>
    </citation>
    <scope>NUCLEOTIDE SEQUENCE</scope>
    <source>
        <strain evidence="1">110903Hualien_Pintung</strain>
    </source>
</reference>
<gene>
    <name evidence="1" type="ORF">HMN09_00123000</name>
</gene>
<organism evidence="1 2">
    <name type="scientific">Mycena chlorophos</name>
    <name type="common">Agaric fungus</name>
    <name type="synonym">Agaricus chlorophos</name>
    <dbReference type="NCBI Taxonomy" id="658473"/>
    <lineage>
        <taxon>Eukaryota</taxon>
        <taxon>Fungi</taxon>
        <taxon>Dikarya</taxon>
        <taxon>Basidiomycota</taxon>
        <taxon>Agaricomycotina</taxon>
        <taxon>Agaricomycetes</taxon>
        <taxon>Agaricomycetidae</taxon>
        <taxon>Agaricales</taxon>
        <taxon>Marasmiineae</taxon>
        <taxon>Mycenaceae</taxon>
        <taxon>Mycena</taxon>
    </lineage>
</organism>
<proteinExistence type="predicted"/>
<evidence type="ECO:0000313" key="1">
    <source>
        <dbReference type="EMBL" id="KAF7323421.1"/>
    </source>
</evidence>
<dbReference type="OrthoDB" id="3062982at2759"/>
<comment type="caution">
    <text evidence="1">The sequence shown here is derived from an EMBL/GenBank/DDBJ whole genome shotgun (WGS) entry which is preliminary data.</text>
</comment>
<dbReference type="Proteomes" id="UP000613580">
    <property type="component" value="Unassembled WGS sequence"/>
</dbReference>
<name>A0A8H6TU97_MYCCL</name>
<dbReference type="AlphaFoldDB" id="A0A8H6TU97"/>
<sequence>MPLSLDLVITIPLRARHDPQIYSLAPRKLEWAWGLPSGSLESHIQSFDDPLVESLLADDKSVLAICPDLSRAFTRKQDPYLQEDQLNDIHELYGGQKTFQYVVLHADPACTDIPLYVVSSTIPPHLTVGHLEKKQMQRPLYRQPPEILPDIARHCRRCTVAIKRFYRWALVRQIARKPLC</sequence>
<dbReference type="EMBL" id="JACAZE010000001">
    <property type="protein sequence ID" value="KAF7323421.1"/>
    <property type="molecule type" value="Genomic_DNA"/>
</dbReference>
<protein>
    <submittedName>
        <fullName evidence="1">Uncharacterized protein</fullName>
    </submittedName>
</protein>
<keyword evidence="2" id="KW-1185">Reference proteome</keyword>